<organism evidence="1 2">
    <name type="scientific">Arthrobacter jinronghuae</name>
    <dbReference type="NCBI Taxonomy" id="2964609"/>
    <lineage>
        <taxon>Bacteria</taxon>
        <taxon>Bacillati</taxon>
        <taxon>Actinomycetota</taxon>
        <taxon>Actinomycetes</taxon>
        <taxon>Micrococcales</taxon>
        <taxon>Micrococcaceae</taxon>
        <taxon>Arthrobacter</taxon>
    </lineage>
</organism>
<dbReference type="Proteomes" id="UP001206924">
    <property type="component" value="Unassembled WGS sequence"/>
</dbReference>
<comment type="caution">
    <text evidence="1">The sequence shown here is derived from an EMBL/GenBank/DDBJ whole genome shotgun (WGS) entry which is preliminary data.</text>
</comment>
<proteinExistence type="predicted"/>
<dbReference type="EMBL" id="JANFLP010000016">
    <property type="protein sequence ID" value="MCQ1951216.1"/>
    <property type="molecule type" value="Genomic_DNA"/>
</dbReference>
<dbReference type="RefSeq" id="WP_255866317.1">
    <property type="nucleotide sequence ID" value="NZ_CP104263.1"/>
</dbReference>
<protein>
    <submittedName>
        <fullName evidence="1">Uncharacterized protein</fullName>
    </submittedName>
</protein>
<reference evidence="1 2" key="1">
    <citation type="submission" date="2022-07" db="EMBL/GenBank/DDBJ databases">
        <title>Novel species in genus Arthrobacter.</title>
        <authorList>
            <person name="Liu Y."/>
        </authorList>
    </citation>
    <scope>NUCLEOTIDE SEQUENCE [LARGE SCALE GENOMIC DNA]</scope>
    <source>
        <strain evidence="2">zg-Y859</strain>
    </source>
</reference>
<accession>A0ABT1NU06</accession>
<name>A0ABT1NU06_9MICC</name>
<keyword evidence="2" id="KW-1185">Reference proteome</keyword>
<sequence length="57" mass="6095">MCLGSRVRCLTDCLRRGDGRRIGGLEEHDGHAVCFSNTIGNGTFCHTVSDANGNARS</sequence>
<evidence type="ECO:0000313" key="2">
    <source>
        <dbReference type="Proteomes" id="UP001206924"/>
    </source>
</evidence>
<gene>
    <name evidence="1" type="ORF">NNX28_14940</name>
</gene>
<evidence type="ECO:0000313" key="1">
    <source>
        <dbReference type="EMBL" id="MCQ1951216.1"/>
    </source>
</evidence>